<organism evidence="2 3">
    <name type="scientific">Edaphobacter aggregans</name>
    <dbReference type="NCBI Taxonomy" id="570835"/>
    <lineage>
        <taxon>Bacteria</taxon>
        <taxon>Pseudomonadati</taxon>
        <taxon>Acidobacteriota</taxon>
        <taxon>Terriglobia</taxon>
        <taxon>Terriglobales</taxon>
        <taxon>Acidobacteriaceae</taxon>
        <taxon>Edaphobacter</taxon>
    </lineage>
</organism>
<reference evidence="2 3" key="1">
    <citation type="submission" date="2018-12" db="EMBL/GenBank/DDBJ databases">
        <title>Sequencing of bacterial isolates from soil warming experiment in Harvard Forest, Massachusetts, USA.</title>
        <authorList>
            <person name="Deangelis K."/>
        </authorList>
    </citation>
    <scope>NUCLEOTIDE SEQUENCE [LARGE SCALE GENOMIC DNA]</scope>
    <source>
        <strain evidence="2 3">EB153</strain>
    </source>
</reference>
<feature type="transmembrane region" description="Helical" evidence="1">
    <location>
        <begin position="53"/>
        <end position="75"/>
    </location>
</feature>
<dbReference type="Proteomes" id="UP000269669">
    <property type="component" value="Unassembled WGS sequence"/>
</dbReference>
<evidence type="ECO:0000256" key="1">
    <source>
        <dbReference type="SAM" id="Phobius"/>
    </source>
</evidence>
<evidence type="ECO:0000313" key="2">
    <source>
        <dbReference type="EMBL" id="RSL17213.1"/>
    </source>
</evidence>
<proteinExistence type="predicted"/>
<name>A0A3R9QBE8_9BACT</name>
<keyword evidence="1" id="KW-1133">Transmembrane helix</keyword>
<evidence type="ECO:0000313" key="3">
    <source>
        <dbReference type="Proteomes" id="UP000269669"/>
    </source>
</evidence>
<gene>
    <name evidence="2" type="ORF">EDE15_2743</name>
</gene>
<keyword evidence="3" id="KW-1185">Reference proteome</keyword>
<accession>A0A3R9QBE8</accession>
<dbReference type="EMBL" id="RSDW01000001">
    <property type="protein sequence ID" value="RSL17213.1"/>
    <property type="molecule type" value="Genomic_DNA"/>
</dbReference>
<dbReference type="RefSeq" id="WP_125485729.1">
    <property type="nucleotide sequence ID" value="NZ_RSDW01000001.1"/>
</dbReference>
<sequence>MENLSTIELDAGTETDKLSNYILGSLTDDEIDEIEVRRTLAPATSMANEPVTIGLILVAGAKAAAAIAGAITAYMKYRTQQLENQAKLQPHQTVTIRVLEGEVPESIRKLAGTVRLETPNKA</sequence>
<keyword evidence="1" id="KW-0812">Transmembrane</keyword>
<protein>
    <submittedName>
        <fullName evidence="2">Uncharacterized protein</fullName>
    </submittedName>
</protein>
<keyword evidence="1" id="KW-0472">Membrane</keyword>
<comment type="caution">
    <text evidence="2">The sequence shown here is derived from an EMBL/GenBank/DDBJ whole genome shotgun (WGS) entry which is preliminary data.</text>
</comment>
<dbReference type="AlphaFoldDB" id="A0A3R9QBE8"/>